<proteinExistence type="predicted"/>
<dbReference type="RefSeq" id="WP_045613140.1">
    <property type="nucleotide sequence ID" value="NZ_JASHGR010000005.1"/>
</dbReference>
<dbReference type="PANTHER" id="PTHR34980:SF2">
    <property type="entry name" value="INNER MEMBRANE PROTEIN YHAH-RELATED"/>
    <property type="match status" value="1"/>
</dbReference>
<comment type="caution">
    <text evidence="2">The sequence shown here is derived from an EMBL/GenBank/DDBJ whole genome shotgun (WGS) entry which is preliminary data.</text>
</comment>
<name>A0A0F2E5B8_9STRE</name>
<dbReference type="EMBL" id="JYGT01000002">
    <property type="protein sequence ID" value="KJQ78422.1"/>
    <property type="molecule type" value="Genomic_DNA"/>
</dbReference>
<dbReference type="PANTHER" id="PTHR34980">
    <property type="entry name" value="INNER MEMBRANE PROTEIN-RELATED-RELATED"/>
    <property type="match status" value="1"/>
</dbReference>
<dbReference type="OrthoDB" id="2285053at2"/>
<organism evidence="2 3">
    <name type="scientific">Streptococcus infantis</name>
    <dbReference type="NCBI Taxonomy" id="68892"/>
    <lineage>
        <taxon>Bacteria</taxon>
        <taxon>Bacillati</taxon>
        <taxon>Bacillota</taxon>
        <taxon>Bacilli</taxon>
        <taxon>Lactobacillales</taxon>
        <taxon>Streptococcaceae</taxon>
        <taxon>Streptococcus</taxon>
    </lineage>
</organism>
<keyword evidence="1" id="KW-0812">Transmembrane</keyword>
<dbReference type="GO" id="GO:0005886">
    <property type="term" value="C:plasma membrane"/>
    <property type="evidence" value="ECO:0007669"/>
    <property type="project" value="TreeGrafter"/>
</dbReference>
<keyword evidence="1" id="KW-0472">Membrane</keyword>
<sequence length="141" mass="15983">MINAYKNFFKGYVDFAGRSTRSDYWWVWLGNMILLVPFYSVYFKALANPRNEAALMALGGIAIIYMIFGIALFLPGLALTVRRLRDAGFHWALIFIIFIPMVGPLAFLVLLAMPTKQVEVVTINETEEVVEVSPLEESDKN</sequence>
<feature type="transmembrane region" description="Helical" evidence="1">
    <location>
        <begin position="25"/>
        <end position="43"/>
    </location>
</feature>
<keyword evidence="1" id="KW-1133">Transmembrane helix</keyword>
<dbReference type="Pfam" id="PF05656">
    <property type="entry name" value="DUF805"/>
    <property type="match status" value="1"/>
</dbReference>
<evidence type="ECO:0000313" key="3">
    <source>
        <dbReference type="Proteomes" id="UP000033489"/>
    </source>
</evidence>
<protein>
    <submittedName>
        <fullName evidence="2">Inner membrane protein YhaH</fullName>
    </submittedName>
</protein>
<dbReference type="AlphaFoldDB" id="A0A0F2E5B8"/>
<reference evidence="2 3" key="1">
    <citation type="submission" date="2015-02" db="EMBL/GenBank/DDBJ databases">
        <title>Evolution of amylase-binding proteins of oral streptococcal species.</title>
        <authorList>
            <person name="Haase E.M."/>
        </authorList>
    </citation>
    <scope>NUCLEOTIDE SEQUENCE [LARGE SCALE GENOMIC DNA]</scope>
    <source>
        <strain evidence="2 3">UC921A</strain>
    </source>
</reference>
<feature type="transmembrane region" description="Helical" evidence="1">
    <location>
        <begin position="55"/>
        <end position="77"/>
    </location>
</feature>
<dbReference type="InterPro" id="IPR008523">
    <property type="entry name" value="DUF805"/>
</dbReference>
<evidence type="ECO:0000313" key="2">
    <source>
        <dbReference type="EMBL" id="KJQ78422.1"/>
    </source>
</evidence>
<evidence type="ECO:0000256" key="1">
    <source>
        <dbReference type="SAM" id="Phobius"/>
    </source>
</evidence>
<gene>
    <name evidence="2" type="primary">yhaH</name>
    <name evidence="2" type="ORF">TZ94_00070</name>
</gene>
<accession>A0A0F2E5B8</accession>
<dbReference type="Proteomes" id="UP000033489">
    <property type="component" value="Unassembled WGS sequence"/>
</dbReference>
<dbReference type="PATRIC" id="fig|28037.216.peg.64"/>
<feature type="transmembrane region" description="Helical" evidence="1">
    <location>
        <begin position="89"/>
        <end position="111"/>
    </location>
</feature>